<dbReference type="RefSeq" id="WP_151001007.1">
    <property type="nucleotide sequence ID" value="NZ_VZZK01000014.1"/>
</dbReference>
<organism evidence="1 2">
    <name type="scientific">Methylobacterium soli</name>
    <dbReference type="NCBI Taxonomy" id="553447"/>
    <lineage>
        <taxon>Bacteria</taxon>
        <taxon>Pseudomonadati</taxon>
        <taxon>Pseudomonadota</taxon>
        <taxon>Alphaproteobacteria</taxon>
        <taxon>Hyphomicrobiales</taxon>
        <taxon>Methylobacteriaceae</taxon>
        <taxon>Methylobacterium</taxon>
    </lineage>
</organism>
<name>A0A6L3SYP1_9HYPH</name>
<dbReference type="AlphaFoldDB" id="A0A6L3SYP1"/>
<dbReference type="Proteomes" id="UP000474159">
    <property type="component" value="Unassembled WGS sequence"/>
</dbReference>
<evidence type="ECO:0000313" key="2">
    <source>
        <dbReference type="Proteomes" id="UP000474159"/>
    </source>
</evidence>
<evidence type="ECO:0000313" key="1">
    <source>
        <dbReference type="EMBL" id="KAB1078387.1"/>
    </source>
</evidence>
<keyword evidence="2" id="KW-1185">Reference proteome</keyword>
<sequence>MDLSVKPVADGTAWELADLLGRSMGNIRQTGVSEFTIHPEGHALTTMVGIRLGPHASLDAALAEIEKHTRGVCRRDPGQDGS</sequence>
<proteinExistence type="predicted"/>
<protein>
    <submittedName>
        <fullName evidence="1">Uncharacterized protein</fullName>
    </submittedName>
</protein>
<gene>
    <name evidence="1" type="ORF">F6X53_14975</name>
</gene>
<reference evidence="1 2" key="1">
    <citation type="submission" date="2019-09" db="EMBL/GenBank/DDBJ databases">
        <title>YIM 48816 draft genome.</title>
        <authorList>
            <person name="Jiang L."/>
        </authorList>
    </citation>
    <scope>NUCLEOTIDE SEQUENCE [LARGE SCALE GENOMIC DNA]</scope>
    <source>
        <strain evidence="1 2">YIM 48816</strain>
    </source>
</reference>
<accession>A0A6L3SYP1</accession>
<dbReference type="EMBL" id="VZZK01000014">
    <property type="protein sequence ID" value="KAB1078387.1"/>
    <property type="molecule type" value="Genomic_DNA"/>
</dbReference>
<comment type="caution">
    <text evidence="1">The sequence shown here is derived from an EMBL/GenBank/DDBJ whole genome shotgun (WGS) entry which is preliminary data.</text>
</comment>
<dbReference type="OrthoDB" id="8450050at2"/>